<accession>A0ACD1GL75</accession>
<organism evidence="1 2">
    <name type="scientific">Aspergillus brunneoviolaceus CBS 621.78</name>
    <dbReference type="NCBI Taxonomy" id="1450534"/>
    <lineage>
        <taxon>Eukaryota</taxon>
        <taxon>Fungi</taxon>
        <taxon>Dikarya</taxon>
        <taxon>Ascomycota</taxon>
        <taxon>Pezizomycotina</taxon>
        <taxon>Eurotiomycetes</taxon>
        <taxon>Eurotiomycetidae</taxon>
        <taxon>Eurotiales</taxon>
        <taxon>Aspergillaceae</taxon>
        <taxon>Aspergillus</taxon>
        <taxon>Aspergillus subgen. Circumdati</taxon>
    </lineage>
</organism>
<name>A0ACD1GL75_9EURO</name>
<gene>
    <name evidence="1" type="ORF">BO95DRAFT_449761</name>
</gene>
<keyword evidence="2" id="KW-1185">Reference proteome</keyword>
<protein>
    <submittedName>
        <fullName evidence="1">DUF1620-domain-containing protein</fullName>
    </submittedName>
</protein>
<dbReference type="Proteomes" id="UP000249057">
    <property type="component" value="Unassembled WGS sequence"/>
</dbReference>
<sequence>MSENWFVYSFFGDGDQPVISELYESSIPNDRGPLDYAADFSSLNGASDASPPLPHVISQAIIIPEPISHMAVTQTRQGITTRQLLCTLPESSSIVGIPRPVLDPRRLVDRVDPTASEAEEGLFRYAPLLEFDGKWFITHARDVSDIKTVLSEPTLLESTNLIFAFGGDIFGTRATPSQACDALGKSFSRLQLVLTVVALAIGVAFLAPMSIQFKIKTLLVAAYRSNDAP</sequence>
<dbReference type="EMBL" id="KZ825315">
    <property type="protein sequence ID" value="RAH49988.1"/>
    <property type="molecule type" value="Genomic_DNA"/>
</dbReference>
<evidence type="ECO:0000313" key="1">
    <source>
        <dbReference type="EMBL" id="RAH49988.1"/>
    </source>
</evidence>
<evidence type="ECO:0000313" key="2">
    <source>
        <dbReference type="Proteomes" id="UP000249057"/>
    </source>
</evidence>
<reference evidence="1" key="1">
    <citation type="submission" date="2018-02" db="EMBL/GenBank/DDBJ databases">
        <title>The genomes of Aspergillus section Nigri reveals drivers in fungal speciation.</title>
        <authorList>
            <consortium name="DOE Joint Genome Institute"/>
            <person name="Vesth T.C."/>
            <person name="Nybo J."/>
            <person name="Theobald S."/>
            <person name="Brandl J."/>
            <person name="Frisvad J.C."/>
            <person name="Nielsen K.F."/>
            <person name="Lyhne E.K."/>
            <person name="Kogle M.E."/>
            <person name="Kuo A."/>
            <person name="Riley R."/>
            <person name="Clum A."/>
            <person name="Nolan M."/>
            <person name="Lipzen A."/>
            <person name="Salamov A."/>
            <person name="Henrissat B."/>
            <person name="Wiebenga A."/>
            <person name="De vries R.P."/>
            <person name="Grigoriev I.V."/>
            <person name="Mortensen U.H."/>
            <person name="Andersen M.R."/>
            <person name="Baker S.E."/>
        </authorList>
    </citation>
    <scope>NUCLEOTIDE SEQUENCE</scope>
    <source>
        <strain evidence="1">CBS 621.78</strain>
    </source>
</reference>
<proteinExistence type="predicted"/>